<dbReference type="CDD" id="cd18789">
    <property type="entry name" value="SF2_C_XPB"/>
    <property type="match status" value="1"/>
</dbReference>
<comment type="catalytic activity">
    <reaction evidence="7">
        <text>Couples ATP hydrolysis with the unwinding of duplex DNA by translocating in the 3'-5' direction.</text>
        <dbReference type="EC" id="5.6.2.4"/>
    </reaction>
</comment>
<protein>
    <recommendedName>
        <fullName evidence="8">DNA 3'-5' helicase</fullName>
        <ecNumber evidence="8">5.6.2.4</ecNumber>
    </recommendedName>
</protein>
<evidence type="ECO:0000256" key="3">
    <source>
        <dbReference type="ARBA" id="ARBA00022801"/>
    </source>
</evidence>
<dbReference type="PANTHER" id="PTHR11274:SF0">
    <property type="entry name" value="GENERAL TRANSCRIPTION AND DNA REPAIR FACTOR IIH HELICASE SUBUNIT XPB"/>
    <property type="match status" value="1"/>
</dbReference>
<dbReference type="InterPro" id="IPR032438">
    <property type="entry name" value="ERCC3_RAD25_C"/>
</dbReference>
<dbReference type="GO" id="GO:0005524">
    <property type="term" value="F:ATP binding"/>
    <property type="evidence" value="ECO:0007669"/>
    <property type="project" value="UniProtKB-KW"/>
</dbReference>
<dbReference type="InterPro" id="IPR001650">
    <property type="entry name" value="Helicase_C-like"/>
</dbReference>
<keyword evidence="4 12" id="KW-0347">Helicase</keyword>
<gene>
    <name evidence="12" type="ORF">EDM56_13245</name>
</gene>
<evidence type="ECO:0000256" key="9">
    <source>
        <dbReference type="ARBA" id="ARBA00048988"/>
    </source>
</evidence>
<dbReference type="GO" id="GO:0016787">
    <property type="term" value="F:hydrolase activity"/>
    <property type="evidence" value="ECO:0007669"/>
    <property type="project" value="UniProtKB-KW"/>
</dbReference>
<dbReference type="GO" id="GO:0003677">
    <property type="term" value="F:DNA binding"/>
    <property type="evidence" value="ECO:0007669"/>
    <property type="project" value="InterPro"/>
</dbReference>
<dbReference type="InterPro" id="IPR027417">
    <property type="entry name" value="P-loop_NTPase"/>
</dbReference>
<name>A0A3M8DK03_9BACL</name>
<keyword evidence="2" id="KW-0547">Nucleotide-binding</keyword>
<evidence type="ECO:0000256" key="7">
    <source>
        <dbReference type="ARBA" id="ARBA00034617"/>
    </source>
</evidence>
<evidence type="ECO:0000256" key="1">
    <source>
        <dbReference type="ARBA" id="ARBA00006637"/>
    </source>
</evidence>
<dbReference type="Pfam" id="PF16203">
    <property type="entry name" value="ERCC3_RAD25_C"/>
    <property type="match status" value="1"/>
</dbReference>
<keyword evidence="3" id="KW-0378">Hydrolase</keyword>
<accession>A0A3M8DK03</accession>
<comment type="catalytic activity">
    <reaction evidence="9">
        <text>ATP + H2O = ADP + phosphate + H(+)</text>
        <dbReference type="Rhea" id="RHEA:13065"/>
        <dbReference type="ChEBI" id="CHEBI:15377"/>
        <dbReference type="ChEBI" id="CHEBI:15378"/>
        <dbReference type="ChEBI" id="CHEBI:30616"/>
        <dbReference type="ChEBI" id="CHEBI:43474"/>
        <dbReference type="ChEBI" id="CHEBI:456216"/>
        <dbReference type="EC" id="5.6.2.4"/>
    </reaction>
</comment>
<evidence type="ECO:0000313" key="12">
    <source>
        <dbReference type="EMBL" id="RNB87791.1"/>
    </source>
</evidence>
<dbReference type="CDD" id="cd18029">
    <property type="entry name" value="DEXHc_XPB"/>
    <property type="match status" value="1"/>
</dbReference>
<keyword evidence="13" id="KW-1185">Reference proteome</keyword>
<dbReference type="SUPFAM" id="SSF52540">
    <property type="entry name" value="P-loop containing nucleoside triphosphate hydrolases"/>
    <property type="match status" value="2"/>
</dbReference>
<comment type="caution">
    <text evidence="12">The sequence shown here is derived from an EMBL/GenBank/DDBJ whole genome shotgun (WGS) entry which is preliminary data.</text>
</comment>
<feature type="domain" description="Helicase ATP-binding" evidence="10">
    <location>
        <begin position="201"/>
        <end position="357"/>
    </location>
</feature>
<dbReference type="EC" id="5.6.2.4" evidence="8"/>
<evidence type="ECO:0000259" key="11">
    <source>
        <dbReference type="PROSITE" id="PS51194"/>
    </source>
</evidence>
<dbReference type="SMART" id="SM00490">
    <property type="entry name" value="HELICc"/>
    <property type="match status" value="1"/>
</dbReference>
<dbReference type="PROSITE" id="PS51194">
    <property type="entry name" value="HELICASE_CTER"/>
    <property type="match status" value="1"/>
</dbReference>
<evidence type="ECO:0000256" key="8">
    <source>
        <dbReference type="ARBA" id="ARBA00034808"/>
    </source>
</evidence>
<dbReference type="InterPro" id="IPR014001">
    <property type="entry name" value="Helicase_ATP-bd"/>
</dbReference>
<feature type="domain" description="Helicase C-terminal" evidence="11">
    <location>
        <begin position="409"/>
        <end position="555"/>
    </location>
</feature>
<dbReference type="GO" id="GO:0043138">
    <property type="term" value="F:3'-5' DNA helicase activity"/>
    <property type="evidence" value="ECO:0007669"/>
    <property type="project" value="UniProtKB-EC"/>
</dbReference>
<reference evidence="12 13" key="1">
    <citation type="submission" date="2018-10" db="EMBL/GenBank/DDBJ databases">
        <title>Phylogenomics of Brevibacillus.</title>
        <authorList>
            <person name="Dunlap C."/>
        </authorList>
    </citation>
    <scope>NUCLEOTIDE SEQUENCE [LARGE SCALE GENOMIC DNA]</scope>
    <source>
        <strain evidence="12 13">JCM 15716</strain>
    </source>
</reference>
<sequence length="555" mass="62487">MAHHPHLPLIVQSDRTVLAEVQNPLFAEATRSIARFAELEKSPDYIHTYKITPLSLWNAAASGMTADHILDVLYSYSKFDVPLSLVAEIGEQMKRYGLIRLEKHEEALLLKSDDDHVLPQLFRYPSLARYVEAELSDCCYRIATAARGEIKQELIRLGYPVVDLAGYAAGDSLPFQLKPVSAKGPFQLRPYQAEAIESFYAGGTVYGGSGVLVLPCGAGKTIIGIGTICKLQTATLILTTNTTSVRQWIAELRDKTNLDPELIGEYTGERKEVKPITVATYQMLTYRSREDQEFPHMNLFTGDHFGLVVYDEVHLLPAPVFRMTAGIQTKRRLGLTATLVREDGRESDVFSLVGPKKYDMPWRELEAQGHIAQAVCKEVRVPMPPQTREAYAFASAQQKSRIAAENPYKLEWLKKLVRNHAHDRILVIGQYLDQLEQAAEALQAPLITGKVKETAREELYSDFKEGKLQVLVVSKVANFAIDLPDANVAIQLSGTFGSRQEEAQRLGRILRPKEAQNQAHFYTVVTRDSRDQDFARQRQLFLVEQGYQYEIFEAD</sequence>
<dbReference type="SMART" id="SM00487">
    <property type="entry name" value="DEXDc"/>
    <property type="match status" value="1"/>
</dbReference>
<keyword evidence="5" id="KW-0067">ATP-binding</keyword>
<dbReference type="OrthoDB" id="9802848at2"/>
<evidence type="ECO:0000313" key="13">
    <source>
        <dbReference type="Proteomes" id="UP000271031"/>
    </source>
</evidence>
<evidence type="ECO:0000256" key="2">
    <source>
        <dbReference type="ARBA" id="ARBA00022741"/>
    </source>
</evidence>
<dbReference type="RefSeq" id="WP_122918396.1">
    <property type="nucleotide sequence ID" value="NZ_RHHQ01000010.1"/>
</dbReference>
<dbReference type="Pfam" id="PF13625">
    <property type="entry name" value="Helicase_C_3"/>
    <property type="match status" value="1"/>
</dbReference>
<dbReference type="InterPro" id="IPR032830">
    <property type="entry name" value="XPB/Ssl2_N"/>
</dbReference>
<dbReference type="AlphaFoldDB" id="A0A3M8DK03"/>
<dbReference type="PANTHER" id="PTHR11274">
    <property type="entry name" value="RAD25/XP-B DNA REPAIR HELICASE"/>
    <property type="match status" value="1"/>
</dbReference>
<evidence type="ECO:0000256" key="5">
    <source>
        <dbReference type="ARBA" id="ARBA00022840"/>
    </source>
</evidence>
<comment type="similarity">
    <text evidence="1">Belongs to the helicase family. RAD25/XPB subfamily.</text>
</comment>
<keyword evidence="6" id="KW-0413">Isomerase</keyword>
<dbReference type="Pfam" id="PF04851">
    <property type="entry name" value="ResIII"/>
    <property type="match status" value="1"/>
</dbReference>
<dbReference type="PROSITE" id="PS51192">
    <property type="entry name" value="HELICASE_ATP_BIND_1"/>
    <property type="match status" value="1"/>
</dbReference>
<dbReference type="Gene3D" id="3.40.50.300">
    <property type="entry name" value="P-loop containing nucleotide triphosphate hydrolases"/>
    <property type="match status" value="2"/>
</dbReference>
<evidence type="ECO:0000256" key="6">
    <source>
        <dbReference type="ARBA" id="ARBA00023235"/>
    </source>
</evidence>
<dbReference type="Proteomes" id="UP000271031">
    <property type="component" value="Unassembled WGS sequence"/>
</dbReference>
<dbReference type="InterPro" id="IPR006935">
    <property type="entry name" value="Helicase/UvrB_N"/>
</dbReference>
<evidence type="ECO:0000256" key="4">
    <source>
        <dbReference type="ARBA" id="ARBA00022806"/>
    </source>
</evidence>
<evidence type="ECO:0000259" key="10">
    <source>
        <dbReference type="PROSITE" id="PS51192"/>
    </source>
</evidence>
<dbReference type="EMBL" id="RHHQ01000010">
    <property type="protein sequence ID" value="RNB87791.1"/>
    <property type="molecule type" value="Genomic_DNA"/>
</dbReference>
<organism evidence="12 13">
    <name type="scientific">Brevibacillus fluminis</name>
    <dbReference type="NCBI Taxonomy" id="511487"/>
    <lineage>
        <taxon>Bacteria</taxon>
        <taxon>Bacillati</taxon>
        <taxon>Bacillota</taxon>
        <taxon>Bacilli</taxon>
        <taxon>Bacillales</taxon>
        <taxon>Paenibacillaceae</taxon>
        <taxon>Brevibacillus</taxon>
    </lineage>
</organism>
<dbReference type="PRINTS" id="PR00851">
    <property type="entry name" value="XRODRMPGMNTB"/>
</dbReference>
<proteinExistence type="inferred from homology"/>
<dbReference type="NCBIfam" id="NF045503">
    <property type="entry name" value="repair_heli_XPB"/>
    <property type="match status" value="1"/>
</dbReference>
<dbReference type="InterPro" id="IPR050615">
    <property type="entry name" value="ATP-dep_DNA_Helicase"/>
</dbReference>